<dbReference type="AlphaFoldDB" id="A0AAN7HNS0"/>
<dbReference type="Proteomes" id="UP001303647">
    <property type="component" value="Unassembled WGS sequence"/>
</dbReference>
<feature type="transmembrane region" description="Helical" evidence="1">
    <location>
        <begin position="52"/>
        <end position="74"/>
    </location>
</feature>
<evidence type="ECO:0000256" key="1">
    <source>
        <dbReference type="SAM" id="Phobius"/>
    </source>
</evidence>
<keyword evidence="1" id="KW-1133">Transmembrane helix</keyword>
<dbReference type="EMBL" id="MU857677">
    <property type="protein sequence ID" value="KAK4246319.1"/>
    <property type="molecule type" value="Genomic_DNA"/>
</dbReference>
<keyword evidence="3" id="KW-1185">Reference proteome</keyword>
<evidence type="ECO:0000313" key="3">
    <source>
        <dbReference type="Proteomes" id="UP001303647"/>
    </source>
</evidence>
<gene>
    <name evidence="2" type="ORF">C7999DRAFT_42240</name>
</gene>
<keyword evidence="1" id="KW-0812">Transmembrane</keyword>
<proteinExistence type="predicted"/>
<sequence length="160" mass="17361">MQTQPPKYVSPPTTWRTKLGLRVASIVFLVILCGLGGSLATDSRVDGDNLMIVVLAPAAIVTFIWDVAESICIWKRGGHRGIHPGAIVAIDLIAWLGWAFVDLLLVPYTVVLSSGYYVVQTYEGDSYLYGESEVSPEYEALLSEVQGKTHAIAAFAVMTT</sequence>
<reference evidence="2" key="2">
    <citation type="submission" date="2023-05" db="EMBL/GenBank/DDBJ databases">
        <authorList>
            <consortium name="Lawrence Berkeley National Laboratory"/>
            <person name="Steindorff A."/>
            <person name="Hensen N."/>
            <person name="Bonometti L."/>
            <person name="Westerberg I."/>
            <person name="Brannstrom I.O."/>
            <person name="Guillou S."/>
            <person name="Cros-Aarteil S."/>
            <person name="Calhoun S."/>
            <person name="Haridas S."/>
            <person name="Kuo A."/>
            <person name="Mondo S."/>
            <person name="Pangilinan J."/>
            <person name="Riley R."/>
            <person name="Labutti K."/>
            <person name="Andreopoulos B."/>
            <person name="Lipzen A."/>
            <person name="Chen C."/>
            <person name="Yanf M."/>
            <person name="Daum C."/>
            <person name="Ng V."/>
            <person name="Clum A."/>
            <person name="Ohm R."/>
            <person name="Martin F."/>
            <person name="Silar P."/>
            <person name="Natvig D."/>
            <person name="Lalanne C."/>
            <person name="Gautier V."/>
            <person name="Ament-Velasquez S.L."/>
            <person name="Kruys A."/>
            <person name="Hutchinson M.I."/>
            <person name="Powell A.J."/>
            <person name="Barry K."/>
            <person name="Miller A.N."/>
            <person name="Grigoriev I.V."/>
            <person name="Debuchy R."/>
            <person name="Gladieux P."/>
            <person name="Thoren M.H."/>
            <person name="Johannesson H."/>
        </authorList>
    </citation>
    <scope>NUCLEOTIDE SEQUENCE</scope>
    <source>
        <strain evidence="2">CBS 359.72</strain>
    </source>
</reference>
<reference evidence="2" key="1">
    <citation type="journal article" date="2023" name="Mol. Phylogenet. Evol.">
        <title>Genome-scale phylogeny and comparative genomics of the fungal order Sordariales.</title>
        <authorList>
            <person name="Hensen N."/>
            <person name="Bonometti L."/>
            <person name="Westerberg I."/>
            <person name="Brannstrom I.O."/>
            <person name="Guillou S."/>
            <person name="Cros-Aarteil S."/>
            <person name="Calhoun S."/>
            <person name="Haridas S."/>
            <person name="Kuo A."/>
            <person name="Mondo S."/>
            <person name="Pangilinan J."/>
            <person name="Riley R."/>
            <person name="LaButti K."/>
            <person name="Andreopoulos B."/>
            <person name="Lipzen A."/>
            <person name="Chen C."/>
            <person name="Yan M."/>
            <person name="Daum C."/>
            <person name="Ng V."/>
            <person name="Clum A."/>
            <person name="Steindorff A."/>
            <person name="Ohm R.A."/>
            <person name="Martin F."/>
            <person name="Silar P."/>
            <person name="Natvig D.O."/>
            <person name="Lalanne C."/>
            <person name="Gautier V."/>
            <person name="Ament-Velasquez S.L."/>
            <person name="Kruys A."/>
            <person name="Hutchinson M.I."/>
            <person name="Powell A.J."/>
            <person name="Barry K."/>
            <person name="Miller A.N."/>
            <person name="Grigoriev I.V."/>
            <person name="Debuchy R."/>
            <person name="Gladieux P."/>
            <person name="Hiltunen Thoren M."/>
            <person name="Johannesson H."/>
        </authorList>
    </citation>
    <scope>NUCLEOTIDE SEQUENCE</scope>
    <source>
        <strain evidence="2">CBS 359.72</strain>
    </source>
</reference>
<accession>A0AAN7HNS0</accession>
<name>A0AAN7HNS0_9PEZI</name>
<protein>
    <submittedName>
        <fullName evidence="2">Uncharacterized protein</fullName>
    </submittedName>
</protein>
<keyword evidence="1" id="KW-0472">Membrane</keyword>
<evidence type="ECO:0000313" key="2">
    <source>
        <dbReference type="EMBL" id="KAK4246319.1"/>
    </source>
</evidence>
<feature type="transmembrane region" description="Helical" evidence="1">
    <location>
        <begin position="21"/>
        <end position="40"/>
    </location>
</feature>
<comment type="caution">
    <text evidence="2">The sequence shown here is derived from an EMBL/GenBank/DDBJ whole genome shotgun (WGS) entry which is preliminary data.</text>
</comment>
<feature type="transmembrane region" description="Helical" evidence="1">
    <location>
        <begin position="86"/>
        <end position="108"/>
    </location>
</feature>
<organism evidence="2 3">
    <name type="scientific">Corynascus novoguineensis</name>
    <dbReference type="NCBI Taxonomy" id="1126955"/>
    <lineage>
        <taxon>Eukaryota</taxon>
        <taxon>Fungi</taxon>
        <taxon>Dikarya</taxon>
        <taxon>Ascomycota</taxon>
        <taxon>Pezizomycotina</taxon>
        <taxon>Sordariomycetes</taxon>
        <taxon>Sordariomycetidae</taxon>
        <taxon>Sordariales</taxon>
        <taxon>Chaetomiaceae</taxon>
        <taxon>Corynascus</taxon>
    </lineage>
</organism>